<evidence type="ECO:0000313" key="7">
    <source>
        <dbReference type="Proteomes" id="UP000191418"/>
    </source>
</evidence>
<dbReference type="OrthoDB" id="359268at2"/>
<dbReference type="NCBIfam" id="NF005989">
    <property type="entry name" value="PRK08105.1"/>
    <property type="match status" value="1"/>
</dbReference>
<dbReference type="Proteomes" id="UP000191418">
    <property type="component" value="Unassembled WGS sequence"/>
</dbReference>
<proteinExistence type="predicted"/>
<dbReference type="PANTHER" id="PTHR19384">
    <property type="entry name" value="NITRIC OXIDE SYNTHASE-RELATED"/>
    <property type="match status" value="1"/>
</dbReference>
<comment type="cofactor">
    <cofactor evidence="1">
        <name>FMN</name>
        <dbReference type="ChEBI" id="CHEBI:58210"/>
    </cofactor>
</comment>
<evidence type="ECO:0000313" key="6">
    <source>
        <dbReference type="EMBL" id="OPX55420.1"/>
    </source>
</evidence>
<evidence type="ECO:0000259" key="5">
    <source>
        <dbReference type="PROSITE" id="PS50902"/>
    </source>
</evidence>
<dbReference type="GO" id="GO:0050660">
    <property type="term" value="F:flavin adenine dinucleotide binding"/>
    <property type="evidence" value="ECO:0007669"/>
    <property type="project" value="TreeGrafter"/>
</dbReference>
<name>A0A1T4PXR4_9GAMM</name>
<comment type="caution">
    <text evidence="6">The sequence shown here is derived from an EMBL/GenBank/DDBJ whole genome shotgun (WGS) entry which is preliminary data.</text>
</comment>
<dbReference type="SUPFAM" id="SSF52218">
    <property type="entry name" value="Flavoproteins"/>
    <property type="match status" value="1"/>
</dbReference>
<dbReference type="InterPro" id="IPR029039">
    <property type="entry name" value="Flavoprotein-like_sf"/>
</dbReference>
<evidence type="ECO:0000256" key="4">
    <source>
        <dbReference type="ARBA" id="ARBA00022982"/>
    </source>
</evidence>
<keyword evidence="7" id="KW-1185">Reference proteome</keyword>
<evidence type="ECO:0000256" key="2">
    <source>
        <dbReference type="ARBA" id="ARBA00022630"/>
    </source>
</evidence>
<dbReference type="AlphaFoldDB" id="A0A1T4PXR4"/>
<dbReference type="EMBL" id="MTSM01000009">
    <property type="protein sequence ID" value="OPX55420.1"/>
    <property type="molecule type" value="Genomic_DNA"/>
</dbReference>
<evidence type="ECO:0000256" key="3">
    <source>
        <dbReference type="ARBA" id="ARBA00022643"/>
    </source>
</evidence>
<protein>
    <submittedName>
        <fullName evidence="6">Nitric oxide synthase</fullName>
    </submittedName>
</protein>
<dbReference type="PROSITE" id="PS50902">
    <property type="entry name" value="FLAVODOXIN_LIKE"/>
    <property type="match status" value="1"/>
</dbReference>
<dbReference type="GO" id="GO:0005829">
    <property type="term" value="C:cytosol"/>
    <property type="evidence" value="ECO:0007669"/>
    <property type="project" value="TreeGrafter"/>
</dbReference>
<sequence>MAMIKILVGTVYGSAREVADALEPIFAAKGHQVEISEDPEVSDLSDSRYQAVLISCSTSGSGDFPPNFIPFYRQLDQQRPTLSHLRYGLIALGDSAYDQTFCEAGSKIERLFGQLGANRVGQRLDIDASEHFQASEAALPWAERWLNHFEAERSV</sequence>
<keyword evidence="4" id="KW-0249">Electron transport</keyword>
<dbReference type="InterPro" id="IPR001094">
    <property type="entry name" value="Flavdoxin-like"/>
</dbReference>
<feature type="domain" description="Flavodoxin-like" evidence="5">
    <location>
        <begin position="4"/>
        <end position="146"/>
    </location>
</feature>
<gene>
    <name evidence="6" type="ORF">BTE48_08485</name>
</gene>
<evidence type="ECO:0000256" key="1">
    <source>
        <dbReference type="ARBA" id="ARBA00001917"/>
    </source>
</evidence>
<dbReference type="RefSeq" id="WP_078745256.1">
    <property type="nucleotide sequence ID" value="NZ_FUXG01000010.1"/>
</dbReference>
<keyword evidence="2" id="KW-0285">Flavoprotein</keyword>
<keyword evidence="3" id="KW-0288">FMN</keyword>
<dbReference type="InterPro" id="IPR008254">
    <property type="entry name" value="Flavodoxin/NO_synth"/>
</dbReference>
<organism evidence="6 7">
    <name type="scientific">Oceanospirillum multiglobuliferum</name>
    <dbReference type="NCBI Taxonomy" id="64969"/>
    <lineage>
        <taxon>Bacteria</taxon>
        <taxon>Pseudomonadati</taxon>
        <taxon>Pseudomonadota</taxon>
        <taxon>Gammaproteobacteria</taxon>
        <taxon>Oceanospirillales</taxon>
        <taxon>Oceanospirillaceae</taxon>
        <taxon>Oceanospirillum</taxon>
    </lineage>
</organism>
<dbReference type="PRINTS" id="PR00369">
    <property type="entry name" value="FLAVODOXIN"/>
</dbReference>
<dbReference type="GO" id="GO:0010181">
    <property type="term" value="F:FMN binding"/>
    <property type="evidence" value="ECO:0007669"/>
    <property type="project" value="InterPro"/>
</dbReference>
<dbReference type="Pfam" id="PF00258">
    <property type="entry name" value="Flavodoxin_1"/>
    <property type="match status" value="1"/>
</dbReference>
<keyword evidence="4" id="KW-0813">Transport</keyword>
<dbReference type="GO" id="GO:0016491">
    <property type="term" value="F:oxidoreductase activity"/>
    <property type="evidence" value="ECO:0007669"/>
    <property type="project" value="TreeGrafter"/>
</dbReference>
<dbReference type="STRING" id="64969.SAMN02745127_01652"/>
<reference evidence="6 7" key="1">
    <citation type="submission" date="2017-01" db="EMBL/GenBank/DDBJ databases">
        <title>Genome Sequencing of a Marine Spirillum, Oceanospirillum multiglobuliferum ATCC 33336, from Japan.</title>
        <authorList>
            <person name="Carney J.G."/>
            <person name="Trachtenberg A.M."/>
            <person name="Rheaume B.A."/>
            <person name="Linnane J.D."/>
            <person name="Pitts N.L."/>
            <person name="Mykles D.L."/>
            <person name="Maclea K.S."/>
        </authorList>
    </citation>
    <scope>NUCLEOTIDE SEQUENCE [LARGE SCALE GENOMIC DNA]</scope>
    <source>
        <strain evidence="6 7">ATCC 33336</strain>
    </source>
</reference>
<dbReference type="PANTHER" id="PTHR19384:SF128">
    <property type="entry name" value="NADPH OXIDOREDUCTASE A"/>
    <property type="match status" value="1"/>
</dbReference>
<dbReference type="Gene3D" id="3.40.50.360">
    <property type="match status" value="1"/>
</dbReference>
<accession>A0A1T4PXR4</accession>